<gene>
    <name evidence="2" type="ORF">TGAMA5MH_00286</name>
</gene>
<reference evidence="2 3" key="1">
    <citation type="submission" date="2017-02" db="EMBL/GenBank/DDBJ databases">
        <title>Genomes of Trichoderma spp. with biocontrol activity.</title>
        <authorList>
            <person name="Gardiner D."/>
            <person name="Kazan K."/>
            <person name="Vos C."/>
            <person name="Harvey P."/>
        </authorList>
    </citation>
    <scope>NUCLEOTIDE SEQUENCE [LARGE SCALE GENOMIC DNA]</scope>
    <source>
        <strain evidence="2 3">A5MH</strain>
    </source>
</reference>
<protein>
    <submittedName>
        <fullName evidence="2">Uncharacterized protein</fullName>
    </submittedName>
</protein>
<dbReference type="AlphaFoldDB" id="A0A2K0TSW8"/>
<evidence type="ECO:0000313" key="3">
    <source>
        <dbReference type="Proteomes" id="UP000236546"/>
    </source>
</evidence>
<evidence type="ECO:0000313" key="2">
    <source>
        <dbReference type="EMBL" id="PNP48596.1"/>
    </source>
</evidence>
<dbReference type="OrthoDB" id="4869153at2759"/>
<sequence length="258" mass="28866">MAHPNRPSLMSRLFPPEDRPAGRLSSTEDPSSSTLFSAEKAPFGSSSSASFQDESIRRNNLYQACFASFSNTAAQDRLQQDRAVEGDILTPLKKAFAEEAVELHTSTRNKLLEAQQDINSKIFDFETLTSSITSAVDDIYANLSYPTSASLCSSDNFPSATVATHLASAKAQLEEAKKQLCDLQDEWEDNVRLERGLRKELASAEKAPWNADHPRMIELKERIKQLVLDNTQALDEIEDTYKEEVQAERMKIMQAMLD</sequence>
<organism evidence="2 3">
    <name type="scientific">Trichoderma gamsii</name>
    <dbReference type="NCBI Taxonomy" id="398673"/>
    <lineage>
        <taxon>Eukaryota</taxon>
        <taxon>Fungi</taxon>
        <taxon>Dikarya</taxon>
        <taxon>Ascomycota</taxon>
        <taxon>Pezizomycotina</taxon>
        <taxon>Sordariomycetes</taxon>
        <taxon>Hypocreomycetidae</taxon>
        <taxon>Hypocreales</taxon>
        <taxon>Hypocreaceae</taxon>
        <taxon>Trichoderma</taxon>
    </lineage>
</organism>
<dbReference type="Proteomes" id="UP000236546">
    <property type="component" value="Unassembled WGS sequence"/>
</dbReference>
<feature type="region of interest" description="Disordered" evidence="1">
    <location>
        <begin position="1"/>
        <end position="50"/>
    </location>
</feature>
<name>A0A2K0TSW8_9HYPO</name>
<evidence type="ECO:0000256" key="1">
    <source>
        <dbReference type="SAM" id="MobiDB-lite"/>
    </source>
</evidence>
<feature type="compositionally biased region" description="Polar residues" evidence="1">
    <location>
        <begin position="24"/>
        <end position="36"/>
    </location>
</feature>
<accession>A0A2K0TSW8</accession>
<comment type="caution">
    <text evidence="2">The sequence shown here is derived from an EMBL/GenBank/DDBJ whole genome shotgun (WGS) entry which is preliminary data.</text>
</comment>
<proteinExistence type="predicted"/>
<dbReference type="EMBL" id="MTYH01000003">
    <property type="protein sequence ID" value="PNP48596.1"/>
    <property type="molecule type" value="Genomic_DNA"/>
</dbReference>